<dbReference type="EMBL" id="CADCTP010000082">
    <property type="protein sequence ID" value="CAA9226823.1"/>
    <property type="molecule type" value="Genomic_DNA"/>
</dbReference>
<proteinExistence type="inferred from homology"/>
<dbReference type="InterPro" id="IPR006336">
    <property type="entry name" value="GCS2"/>
</dbReference>
<dbReference type="InterPro" id="IPR011793">
    <property type="entry name" value="YbdK"/>
</dbReference>
<keyword evidence="1 5" id="KW-0436">Ligase</keyword>
<dbReference type="Pfam" id="PF04107">
    <property type="entry name" value="GCS2"/>
    <property type="match status" value="1"/>
</dbReference>
<reference evidence="6" key="1">
    <citation type="submission" date="2020-02" db="EMBL/GenBank/DDBJ databases">
        <authorList>
            <person name="Meier V. D."/>
        </authorList>
    </citation>
    <scope>NUCLEOTIDE SEQUENCE</scope>
    <source>
        <strain evidence="6">AVDCRST_MAG41</strain>
    </source>
</reference>
<accession>A0A6J4HLH9</accession>
<dbReference type="GO" id="GO:0042398">
    <property type="term" value="P:modified amino acid biosynthetic process"/>
    <property type="evidence" value="ECO:0007669"/>
    <property type="project" value="InterPro"/>
</dbReference>
<comment type="catalytic activity">
    <reaction evidence="4 5">
        <text>L-cysteine + L-glutamate + ATP = gamma-L-glutamyl-L-cysteine + ADP + phosphate + H(+)</text>
        <dbReference type="Rhea" id="RHEA:13285"/>
        <dbReference type="ChEBI" id="CHEBI:15378"/>
        <dbReference type="ChEBI" id="CHEBI:29985"/>
        <dbReference type="ChEBI" id="CHEBI:30616"/>
        <dbReference type="ChEBI" id="CHEBI:35235"/>
        <dbReference type="ChEBI" id="CHEBI:43474"/>
        <dbReference type="ChEBI" id="CHEBI:58173"/>
        <dbReference type="ChEBI" id="CHEBI:456216"/>
        <dbReference type="EC" id="6.3.2.2"/>
    </reaction>
</comment>
<dbReference type="EC" id="6.3.2.2" evidence="5"/>
<dbReference type="InterPro" id="IPR014746">
    <property type="entry name" value="Gln_synth/guanido_kin_cat_dom"/>
</dbReference>
<evidence type="ECO:0000256" key="4">
    <source>
        <dbReference type="ARBA" id="ARBA00048819"/>
    </source>
</evidence>
<dbReference type="NCBIfam" id="TIGR02050">
    <property type="entry name" value="gshA_cyan_rel"/>
    <property type="match status" value="1"/>
</dbReference>
<dbReference type="NCBIfam" id="NF010044">
    <property type="entry name" value="PRK13517.1-4"/>
    <property type="match status" value="1"/>
</dbReference>
<keyword evidence="3 5" id="KW-0067">ATP-binding</keyword>
<dbReference type="GO" id="GO:0004357">
    <property type="term" value="F:glutamate-cysteine ligase activity"/>
    <property type="evidence" value="ECO:0007669"/>
    <property type="project" value="UniProtKB-EC"/>
</dbReference>
<dbReference type="NCBIfam" id="NF010042">
    <property type="entry name" value="PRK13517.1-2"/>
    <property type="match status" value="1"/>
</dbReference>
<comment type="function">
    <text evidence="5">ATP-dependent carboxylate-amine ligase which exhibits weak glutamate--cysteine ligase activity.</text>
</comment>
<dbReference type="GO" id="GO:0005524">
    <property type="term" value="F:ATP binding"/>
    <property type="evidence" value="ECO:0007669"/>
    <property type="project" value="UniProtKB-KW"/>
</dbReference>
<name>A0A6J4HLH9_9ACTN</name>
<dbReference type="PANTHER" id="PTHR36510:SF1">
    <property type="entry name" value="GLUTAMATE--CYSTEINE LIGASE 2-RELATED"/>
    <property type="match status" value="1"/>
</dbReference>
<dbReference type="PANTHER" id="PTHR36510">
    <property type="entry name" value="GLUTAMATE--CYSTEINE LIGASE 2-RELATED"/>
    <property type="match status" value="1"/>
</dbReference>
<organism evidence="6">
    <name type="scientific">uncultured Mycobacteriales bacterium</name>
    <dbReference type="NCBI Taxonomy" id="581187"/>
    <lineage>
        <taxon>Bacteria</taxon>
        <taxon>Bacillati</taxon>
        <taxon>Actinomycetota</taxon>
        <taxon>Actinomycetes</taxon>
        <taxon>Mycobacteriales</taxon>
        <taxon>environmental samples</taxon>
    </lineage>
</organism>
<keyword evidence="2 5" id="KW-0547">Nucleotide-binding</keyword>
<protein>
    <recommendedName>
        <fullName evidence="5">Putative glutamate--cysteine ligase 2</fullName>
        <ecNumber evidence="5">6.3.2.2</ecNumber>
    </recommendedName>
    <alternativeName>
        <fullName evidence="5">Gamma-glutamylcysteine synthetase 2</fullName>
        <shortName evidence="5">GCS 2</shortName>
        <shortName evidence="5">Gamma-GCS 2</shortName>
    </alternativeName>
</protein>
<comment type="similarity">
    <text evidence="5">Belongs to the glutamate--cysteine ligase type 2 family. YbdK subfamily.</text>
</comment>
<evidence type="ECO:0000256" key="5">
    <source>
        <dbReference type="HAMAP-Rule" id="MF_01609"/>
    </source>
</evidence>
<evidence type="ECO:0000256" key="2">
    <source>
        <dbReference type="ARBA" id="ARBA00022741"/>
    </source>
</evidence>
<dbReference type="HAMAP" id="MF_01609">
    <property type="entry name" value="Glu_cys_ligase_2"/>
    <property type="match status" value="1"/>
</dbReference>
<dbReference type="NCBIfam" id="NF010043">
    <property type="entry name" value="PRK13517.1-3"/>
    <property type="match status" value="1"/>
</dbReference>
<dbReference type="Gene3D" id="3.30.590.20">
    <property type="match status" value="1"/>
</dbReference>
<evidence type="ECO:0000256" key="3">
    <source>
        <dbReference type="ARBA" id="ARBA00022840"/>
    </source>
</evidence>
<dbReference type="SUPFAM" id="SSF55931">
    <property type="entry name" value="Glutamine synthetase/guanido kinase"/>
    <property type="match status" value="1"/>
</dbReference>
<gene>
    <name evidence="6" type="ORF">AVDCRST_MAG41-768</name>
</gene>
<evidence type="ECO:0000313" key="6">
    <source>
        <dbReference type="EMBL" id="CAA9226823.1"/>
    </source>
</evidence>
<dbReference type="NCBIfam" id="NF010039">
    <property type="entry name" value="PRK13515.1"/>
    <property type="match status" value="1"/>
</dbReference>
<sequence>MRIDFSASERSSLGIEWELELVDLATGELTAGSEAILAELAPAPGVEHAKAKPELMQSCVEVITGVCGSVAEARADLAGTVAEVQAAAARRNLGLMCSGTHPTTHWASQKISDNDRYRQLVERNQRVAEQLQIFGVHVHVGVRAEDKVMPIVNALLDYVPHLLALSASSPFWLGADTGLASYRSKVFEGMPTAGLPYQLSTWDEFEHYMELQIRTGAIETVREVWWDVRPHPNFGTVELRICDGLPTLDEITAVAALAQCLVEQMDTQLDRGFRLPEPRAWVVRENKWRAARYGLDAEIVVDARGTVRPVRAAIRELVADLTPTATRLGCEDELATVSRILEHGASYQRQRRVAAGSDGDLRPVVESLLEEMRVGLPL</sequence>
<evidence type="ECO:0000256" key="1">
    <source>
        <dbReference type="ARBA" id="ARBA00022598"/>
    </source>
</evidence>
<dbReference type="AlphaFoldDB" id="A0A6J4HLH9"/>
<dbReference type="InterPro" id="IPR050141">
    <property type="entry name" value="GCL_type2/YbdK_subfam"/>
</dbReference>